<evidence type="ECO:0000256" key="2">
    <source>
        <dbReference type="SAM" id="MobiDB-lite"/>
    </source>
</evidence>
<evidence type="ECO:0000256" key="1">
    <source>
        <dbReference type="SAM" id="Coils"/>
    </source>
</evidence>
<reference evidence="3 4" key="1">
    <citation type="submission" date="2024-05" db="EMBL/GenBank/DDBJ databases">
        <authorList>
            <person name="Wallberg A."/>
        </authorList>
    </citation>
    <scope>NUCLEOTIDE SEQUENCE [LARGE SCALE GENOMIC DNA]</scope>
</reference>
<evidence type="ECO:0000313" key="3">
    <source>
        <dbReference type="EMBL" id="CAL4143645.1"/>
    </source>
</evidence>
<evidence type="ECO:0000313" key="4">
    <source>
        <dbReference type="Proteomes" id="UP001497623"/>
    </source>
</evidence>
<feature type="region of interest" description="Disordered" evidence="2">
    <location>
        <begin position="370"/>
        <end position="398"/>
    </location>
</feature>
<gene>
    <name evidence="3" type="ORF">MNOR_LOCUS29315</name>
</gene>
<feature type="compositionally biased region" description="Basic and acidic residues" evidence="2">
    <location>
        <begin position="386"/>
        <end position="398"/>
    </location>
</feature>
<keyword evidence="4" id="KW-1185">Reference proteome</keyword>
<accession>A0AAV2RTU5</accession>
<protein>
    <submittedName>
        <fullName evidence="3">Uncharacterized protein</fullName>
    </submittedName>
</protein>
<dbReference type="Proteomes" id="UP001497623">
    <property type="component" value="Unassembled WGS sequence"/>
</dbReference>
<dbReference type="EMBL" id="CAXKWB010033735">
    <property type="protein sequence ID" value="CAL4143645.1"/>
    <property type="molecule type" value="Genomic_DNA"/>
</dbReference>
<keyword evidence="1" id="KW-0175">Coiled coil</keyword>
<feature type="non-terminal residue" evidence="3">
    <location>
        <position position="1584"/>
    </location>
</feature>
<feature type="coiled-coil region" evidence="1">
    <location>
        <begin position="457"/>
        <end position="484"/>
    </location>
</feature>
<comment type="caution">
    <text evidence="3">The sequence shown here is derived from an EMBL/GenBank/DDBJ whole genome shotgun (WGS) entry which is preliminary data.</text>
</comment>
<name>A0AAV2RTU5_MEGNR</name>
<organism evidence="3 4">
    <name type="scientific">Meganyctiphanes norvegica</name>
    <name type="common">Northern krill</name>
    <name type="synonym">Thysanopoda norvegica</name>
    <dbReference type="NCBI Taxonomy" id="48144"/>
    <lineage>
        <taxon>Eukaryota</taxon>
        <taxon>Metazoa</taxon>
        <taxon>Ecdysozoa</taxon>
        <taxon>Arthropoda</taxon>
        <taxon>Crustacea</taxon>
        <taxon>Multicrustacea</taxon>
        <taxon>Malacostraca</taxon>
        <taxon>Eumalacostraca</taxon>
        <taxon>Eucarida</taxon>
        <taxon>Euphausiacea</taxon>
        <taxon>Euphausiidae</taxon>
        <taxon>Meganyctiphanes</taxon>
    </lineage>
</organism>
<proteinExistence type="predicted"/>
<sequence>MEGINFFNKDYFLLELQKATAIKKLDENDSDSVQLEKVTNVTIGLVLAAKSIKIFDNHIILNWIRKGRKLTALIEEQFALYDTLSSYLQKNVNIEEDFQEWKQILNNTKYVFPANEKKGWALIFGDTPIFLEKVNPEELSKSYIMQQQMEKSDAEDEKIKQESDLAKIEMVEKTFESKASISKVHFSQNHFALLLQEVGAVNLNETEKDIPLHMEKVSNITIELVLAAKAINILTDEEILTWIRKGRKLTPLIEKQFFLYKQLSDYLIKDVEPNDIEKWKTLINSKYIFPSSDNEGWSLIFGELPELCQKIDKVQKSCKQLESPKTKLEIDTKEEIKSFIEPKLTSPKLEDSIFVESEKKLKILVERKNNKPEPSSNCLEVSPQFESKDPVKKSEKEGTHEYTTLSDNVMQVCETIKSDIEEDVAKCNETKLSDPNASDLCNDKMLQSKCDDSSDGEDDLDDLFNEVEAELNAAEENEEESKVIFSNVKIETHLSDTLIRSEKDIEIKNLEMTSETQIFSKEAENLKKKKVRVSEEGKCLSHDIADTNNDLSVHNLTKSDIDSDAEMQESREEGSDFDDFDDYVLELEIKELDMVSDTEMQESREESEFEDFDDYVLECETTDLFDFVEAELGAAEGETTDTKSNSVKFSEGDNEKESKKVHGGFTLKYFYSVLKEAGVINNDVDASLRYVPKLLNCHHITAGIVCALSAIDLFTNQKIFAWIKKCRSLSRNMDLRDHVHFAMYRELANYLMNESDLKEVEEWKNLLNSTECVLPYNYKKKQRPKWNICQSVFGYVPENINTLKMLKFNYNYFISQLLGFNAVKKKFKNKVMHYELVKPSILPVGLVIAVKAVNIFSDTDIISWLRKCKDLVSIDSEKIQEQLAVYKEFSSYLENGIDERDVEHIRSSILSVNYEVPMQKDSGWPLIFSNSNKNHIALHNRFKDFNCIYDELLCKEKHASLEVIDPMPQKPSEEEYKVWNDIFAEISDEVFDDHCKNKPFHSHYFHYLLVSKNVIDTNENRKLKKIDKVTVGLVMAAIHENFDNLQIVDWIGKNGTNLSMLTEQCNQFFMYKLLCEHLISLKCHVEAGRWKQLINSVEYQLPIENSDIWSNLFGNKIPNFLGMTLVGNFEFHTDNKDNIGFNKDLLRKCFQHDYDLQISNGSDTDQRQDSLFNEEYFASLLTGCGAVSGSEKTLKKVTDLTIGQVMAAMVDSTRKEEEIYEWIKQSEKNPCARKTLDTLNLKSQFFAYKLVASFLMNNPSDQIKDSWGNRLMSSRYVFAWLGHEYLAKNVCQQLHNLKLSGKWYISMKNTLTSCVDIDKHNMVSIKKTLPLLNIVNTKKNIKGITKKEKVIDKLYFSEMLIRQGILIKDNEGKCTLKLDRYKGLKVGHVIGVVALDTYTESEIKKWIVTAKGKEGFVGFGHLKRISHYLLCEVPCGLVELWKTSLNHKYMYTKERNNLSDIFRNEDYMMKMVDYKIKMEKYRDLCNYISKNKRDSDYIQNECKKFITGQCNTVCCKHLHICCKNENCISFPKSLSNKATKDGSETMMAARSTQDADKFENIIIFADKVYKPVLEHMELYSGNQQ</sequence>